<keyword evidence="6 12" id="KW-0547">Nucleotide-binding</keyword>
<accession>A0A0K9P3S8</accession>
<feature type="signal peptide" evidence="15">
    <location>
        <begin position="1"/>
        <end position="26"/>
    </location>
</feature>
<evidence type="ECO:0000256" key="10">
    <source>
        <dbReference type="ARBA" id="ARBA00023136"/>
    </source>
</evidence>
<dbReference type="FunFam" id="3.30.200.20:FF:000039">
    <property type="entry name" value="receptor-like protein kinase FERONIA"/>
    <property type="match status" value="1"/>
</dbReference>
<dbReference type="PROSITE" id="PS00107">
    <property type="entry name" value="PROTEIN_KINASE_ATP"/>
    <property type="match status" value="1"/>
</dbReference>
<evidence type="ECO:0000256" key="2">
    <source>
        <dbReference type="ARBA" id="ARBA00022527"/>
    </source>
</evidence>
<keyword evidence="8 12" id="KW-0067">ATP-binding</keyword>
<evidence type="ECO:0000256" key="5">
    <source>
        <dbReference type="ARBA" id="ARBA00022729"/>
    </source>
</evidence>
<dbReference type="PROSITE" id="PS50011">
    <property type="entry name" value="PROTEIN_KINASE_DOM"/>
    <property type="match status" value="1"/>
</dbReference>
<gene>
    <name evidence="17" type="ORF">ZOSMA_3G01050</name>
</gene>
<dbReference type="PROSITE" id="PS00108">
    <property type="entry name" value="PROTEIN_KINASE_ST"/>
    <property type="match status" value="1"/>
</dbReference>
<feature type="binding site" evidence="12">
    <location>
        <position position="550"/>
    </location>
    <ligand>
        <name>ATP</name>
        <dbReference type="ChEBI" id="CHEBI:30616"/>
    </ligand>
</feature>
<feature type="compositionally biased region" description="Basic and acidic residues" evidence="13">
    <location>
        <begin position="852"/>
        <end position="862"/>
    </location>
</feature>
<dbReference type="InterPro" id="IPR000719">
    <property type="entry name" value="Prot_kinase_dom"/>
</dbReference>
<dbReference type="Pfam" id="PF12819">
    <property type="entry name" value="Malectin_like"/>
    <property type="match status" value="1"/>
</dbReference>
<dbReference type="InterPro" id="IPR011009">
    <property type="entry name" value="Kinase-like_dom_sf"/>
</dbReference>
<keyword evidence="9 14" id="KW-1133">Transmembrane helix</keyword>
<dbReference type="STRING" id="29655.A0A0K9P3S8"/>
<evidence type="ECO:0000256" key="13">
    <source>
        <dbReference type="SAM" id="MobiDB-lite"/>
    </source>
</evidence>
<feature type="region of interest" description="Disordered" evidence="13">
    <location>
        <begin position="843"/>
        <end position="863"/>
    </location>
</feature>
<dbReference type="AlphaFoldDB" id="A0A0K9P3S8"/>
<evidence type="ECO:0000256" key="11">
    <source>
        <dbReference type="ARBA" id="ARBA00023180"/>
    </source>
</evidence>
<keyword evidence="7 17" id="KW-0418">Kinase</keyword>
<dbReference type="InterPro" id="IPR024788">
    <property type="entry name" value="Malectin-like_Carb-bd_dom"/>
</dbReference>
<dbReference type="GO" id="GO:0005524">
    <property type="term" value="F:ATP binding"/>
    <property type="evidence" value="ECO:0007669"/>
    <property type="project" value="UniProtKB-UniRule"/>
</dbReference>
<proteinExistence type="predicted"/>
<dbReference type="GO" id="GO:0005886">
    <property type="term" value="C:plasma membrane"/>
    <property type="evidence" value="ECO:0000318"/>
    <property type="project" value="GO_Central"/>
</dbReference>
<feature type="transmembrane region" description="Helical" evidence="14">
    <location>
        <begin position="425"/>
        <end position="449"/>
    </location>
</feature>
<organism evidence="17 18">
    <name type="scientific">Zostera marina</name>
    <name type="common">Eelgrass</name>
    <dbReference type="NCBI Taxonomy" id="29655"/>
    <lineage>
        <taxon>Eukaryota</taxon>
        <taxon>Viridiplantae</taxon>
        <taxon>Streptophyta</taxon>
        <taxon>Embryophyta</taxon>
        <taxon>Tracheophyta</taxon>
        <taxon>Spermatophyta</taxon>
        <taxon>Magnoliopsida</taxon>
        <taxon>Liliopsida</taxon>
        <taxon>Zosteraceae</taxon>
        <taxon>Zostera</taxon>
    </lineage>
</organism>
<dbReference type="CDD" id="cd14066">
    <property type="entry name" value="STKc_IRAK"/>
    <property type="match status" value="1"/>
</dbReference>
<keyword evidence="4 14" id="KW-0812">Transmembrane</keyword>
<name>A0A0K9P3S8_ZOSMR</name>
<evidence type="ECO:0000313" key="18">
    <source>
        <dbReference type="Proteomes" id="UP000036987"/>
    </source>
</evidence>
<dbReference type="SUPFAM" id="SSF56112">
    <property type="entry name" value="Protein kinase-like (PK-like)"/>
    <property type="match status" value="1"/>
</dbReference>
<evidence type="ECO:0000256" key="1">
    <source>
        <dbReference type="ARBA" id="ARBA00004167"/>
    </source>
</evidence>
<keyword evidence="5 15" id="KW-0732">Signal</keyword>
<dbReference type="GO" id="GO:0004674">
    <property type="term" value="F:protein serine/threonine kinase activity"/>
    <property type="evidence" value="ECO:0007669"/>
    <property type="project" value="UniProtKB-KW"/>
</dbReference>
<dbReference type="InterPro" id="IPR001245">
    <property type="entry name" value="Ser-Thr/Tyr_kinase_cat_dom"/>
</dbReference>
<evidence type="ECO:0000256" key="8">
    <source>
        <dbReference type="ARBA" id="ARBA00022840"/>
    </source>
</evidence>
<comment type="subcellular location">
    <subcellularLocation>
        <location evidence="1">Membrane</location>
        <topology evidence="1">Single-pass membrane protein</topology>
    </subcellularLocation>
</comment>
<dbReference type="Gene3D" id="2.60.120.430">
    <property type="entry name" value="Galactose-binding lectin"/>
    <property type="match status" value="2"/>
</dbReference>
<evidence type="ECO:0000256" key="4">
    <source>
        <dbReference type="ARBA" id="ARBA00022692"/>
    </source>
</evidence>
<evidence type="ECO:0000256" key="12">
    <source>
        <dbReference type="PROSITE-ProRule" id="PRU10141"/>
    </source>
</evidence>
<dbReference type="PANTHER" id="PTHR47989">
    <property type="entry name" value="OS01G0750732 PROTEIN"/>
    <property type="match status" value="1"/>
</dbReference>
<dbReference type="Gene3D" id="3.30.200.20">
    <property type="entry name" value="Phosphorylase Kinase, domain 1"/>
    <property type="match status" value="1"/>
</dbReference>
<dbReference type="Gene3D" id="1.10.510.10">
    <property type="entry name" value="Transferase(Phosphotransferase) domain 1"/>
    <property type="match status" value="1"/>
</dbReference>
<keyword evidence="11" id="KW-0325">Glycoprotein</keyword>
<evidence type="ECO:0000259" key="16">
    <source>
        <dbReference type="PROSITE" id="PS50011"/>
    </source>
</evidence>
<dbReference type="OMA" id="CDDKSEM"/>
<reference evidence="18" key="1">
    <citation type="journal article" date="2016" name="Nature">
        <title>The genome of the seagrass Zostera marina reveals angiosperm adaptation to the sea.</title>
        <authorList>
            <person name="Olsen J.L."/>
            <person name="Rouze P."/>
            <person name="Verhelst B."/>
            <person name="Lin Y.-C."/>
            <person name="Bayer T."/>
            <person name="Collen J."/>
            <person name="Dattolo E."/>
            <person name="De Paoli E."/>
            <person name="Dittami S."/>
            <person name="Maumus F."/>
            <person name="Michel G."/>
            <person name="Kersting A."/>
            <person name="Lauritano C."/>
            <person name="Lohaus R."/>
            <person name="Toepel M."/>
            <person name="Tonon T."/>
            <person name="Vanneste K."/>
            <person name="Amirebrahimi M."/>
            <person name="Brakel J."/>
            <person name="Bostroem C."/>
            <person name="Chovatia M."/>
            <person name="Grimwood J."/>
            <person name="Jenkins J.W."/>
            <person name="Jueterbock A."/>
            <person name="Mraz A."/>
            <person name="Stam W.T."/>
            <person name="Tice H."/>
            <person name="Bornberg-Bauer E."/>
            <person name="Green P.J."/>
            <person name="Pearson G.A."/>
            <person name="Procaccini G."/>
            <person name="Duarte C.M."/>
            <person name="Schmutz J."/>
            <person name="Reusch T.B.H."/>
            <person name="Van de Peer Y."/>
        </authorList>
    </citation>
    <scope>NUCLEOTIDE SEQUENCE [LARGE SCALE GENOMIC DNA]</scope>
    <source>
        <strain evidence="18">cv. Finnish</strain>
    </source>
</reference>
<dbReference type="InterPro" id="IPR017441">
    <property type="entry name" value="Protein_kinase_ATP_BS"/>
</dbReference>
<dbReference type="FunFam" id="1.10.510.10:FF:000058">
    <property type="entry name" value="Receptor-like protein kinase FERONIA"/>
    <property type="match status" value="1"/>
</dbReference>
<keyword evidence="18" id="KW-1185">Reference proteome</keyword>
<dbReference type="FunFam" id="2.60.120.430:FF:000005">
    <property type="entry name" value="Putative receptor-like protein kinase"/>
    <property type="match status" value="1"/>
</dbReference>
<evidence type="ECO:0000256" key="6">
    <source>
        <dbReference type="ARBA" id="ARBA00022741"/>
    </source>
</evidence>
<dbReference type="GO" id="GO:0004672">
    <property type="term" value="F:protein kinase activity"/>
    <property type="evidence" value="ECO:0000318"/>
    <property type="project" value="GO_Central"/>
</dbReference>
<dbReference type="SMART" id="SM00220">
    <property type="entry name" value="S_TKc"/>
    <property type="match status" value="1"/>
</dbReference>
<dbReference type="OrthoDB" id="640180at2759"/>
<evidence type="ECO:0000313" key="17">
    <source>
        <dbReference type="EMBL" id="KMZ63624.1"/>
    </source>
</evidence>
<evidence type="ECO:0000256" key="3">
    <source>
        <dbReference type="ARBA" id="ARBA00022679"/>
    </source>
</evidence>
<dbReference type="PANTHER" id="PTHR47989:SF62">
    <property type="entry name" value="OS05G0423500 PROTEIN"/>
    <property type="match status" value="1"/>
</dbReference>
<feature type="domain" description="Protein kinase" evidence="16">
    <location>
        <begin position="522"/>
        <end position="795"/>
    </location>
</feature>
<keyword evidence="10 14" id="KW-0472">Membrane</keyword>
<evidence type="ECO:0000256" key="14">
    <source>
        <dbReference type="SAM" id="Phobius"/>
    </source>
</evidence>
<evidence type="ECO:0000256" key="7">
    <source>
        <dbReference type="ARBA" id="ARBA00022777"/>
    </source>
</evidence>
<sequence length="882" mass="96231">MGARRVRSDLLMISVIISVSCALVAASAVYIPPDSYLIDCGSSVNTTVDSRIFVSDALATSSWSLKTSQSVLANIESTAVSLKSVDGSGLYSTARIFTTASSYTFPIKRQGRHFVRLRFFPFVYRSFNLSTARFSVSTQEFTFLSDFQPEKSEAVFKEYSMNVTSETLVLFFTPSFNATAFINAIEVVSVPDDLISGVATSIDRAAPKLDISVTGMALETVFRVNMGNLSVSPLNDTLSRTWTPDSGFLVNENLAKFVTASGKLNYMEGGANQESAPDSVYGSLTEMAFANVSGGVFNVSWEFSLDTSFTYMVRLHFCDIVSTATNALLFNVYIGSFYADHDLDLTSKMSNTLAAPYYQDFIVKVTDGSEKIRVSIGPTTSTTIGSVEPNAILNGLEIMKLNNSIGSLDGSDVHRSSNSDSKKNIGLIIGITLACVGIVAVLAVLCLVFRKKKKKRGKRTQRTKSSSTWMPFSISIGGGTSNTFGSKFYNGNGTSTYTSGGQNTNLGLSFSFAVLQDATNDFDASWIIGVGGFGNVYKGVLKDNTKIAVKRGNPKSQQGLNEFRTEIDLLSRLRHRHLVSLIGYCDEGSEMILVYEYMEKGTVKSHLYGSNNPTLSWKQRLEICIGAARGLHYLHTGQAKAIIHRDVKSANILLDENLTAKVADFGLSKTGPELDQTHVSTAVKGSFGYLDPEYFRRQQLTEKSDIYSFAVVLLEVLCARPVIDPSLPREMVNLAEWAMKSQKKGQLENIMDSRLTGTIRPESLRKFGETVEKCLADYGVDRPSMGDVLWNLEYALQLQEALASSSTGIDDGTSDTQIPELAPQIMAHDNVESEIENSIVTVDGVGDSSNQEGDRGRQRDQGEVLGVGMSKVFSQLINAEGR</sequence>
<evidence type="ECO:0000256" key="15">
    <source>
        <dbReference type="SAM" id="SignalP"/>
    </source>
</evidence>
<dbReference type="Proteomes" id="UP000036987">
    <property type="component" value="Unassembled WGS sequence"/>
</dbReference>
<dbReference type="PROSITE" id="PS51257">
    <property type="entry name" value="PROKAR_LIPOPROTEIN"/>
    <property type="match status" value="1"/>
</dbReference>
<dbReference type="FunFam" id="2.60.120.430:FF:000001">
    <property type="entry name" value="Receptor-like protein kinase FERONIA"/>
    <property type="match status" value="1"/>
</dbReference>
<dbReference type="EMBL" id="LFYR01001213">
    <property type="protein sequence ID" value="KMZ63624.1"/>
    <property type="molecule type" value="Genomic_DNA"/>
</dbReference>
<dbReference type="Pfam" id="PF07714">
    <property type="entry name" value="PK_Tyr_Ser-Thr"/>
    <property type="match status" value="1"/>
</dbReference>
<protein>
    <submittedName>
        <fullName evidence="17">Receptor-like protein kinase HERK 1</fullName>
    </submittedName>
</protein>
<feature type="chain" id="PRO_5005527614" evidence="15">
    <location>
        <begin position="27"/>
        <end position="882"/>
    </location>
</feature>
<keyword evidence="2" id="KW-0723">Serine/threonine-protein kinase</keyword>
<comment type="caution">
    <text evidence="17">The sequence shown here is derived from an EMBL/GenBank/DDBJ whole genome shotgun (WGS) entry which is preliminary data.</text>
</comment>
<keyword evidence="17" id="KW-0675">Receptor</keyword>
<keyword evidence="3" id="KW-0808">Transferase</keyword>
<evidence type="ECO:0000256" key="9">
    <source>
        <dbReference type="ARBA" id="ARBA00022989"/>
    </source>
</evidence>
<dbReference type="InterPro" id="IPR008271">
    <property type="entry name" value="Ser/Thr_kinase_AS"/>
</dbReference>